<dbReference type="AlphaFoldDB" id="A0A318LH05"/>
<evidence type="ECO:0000313" key="1">
    <source>
        <dbReference type="EMBL" id="PXY18436.1"/>
    </source>
</evidence>
<dbReference type="Proteomes" id="UP000247892">
    <property type="component" value="Unassembled WGS sequence"/>
</dbReference>
<dbReference type="SUPFAM" id="SSF117987">
    <property type="entry name" value="CRISPR-associated protein"/>
    <property type="match status" value="2"/>
</dbReference>
<reference evidence="1 2" key="1">
    <citation type="submission" date="2016-07" db="EMBL/GenBank/DDBJ databases">
        <title>Draft genome sequence of Prauserella sp. YIM 121212, isolated from alkaline soil.</title>
        <authorList>
            <person name="Ruckert C."/>
            <person name="Albersmeier A."/>
            <person name="Jiang C.-L."/>
            <person name="Jiang Y."/>
            <person name="Kalinowski J."/>
            <person name="Schneider O."/>
            <person name="Winkler A."/>
            <person name="Zotchev S.B."/>
        </authorList>
    </citation>
    <scope>NUCLEOTIDE SEQUENCE [LARGE SCALE GENOMIC DNA]</scope>
    <source>
        <strain evidence="1 2">YIM 121212</strain>
    </source>
</reference>
<dbReference type="EMBL" id="MASU01000021">
    <property type="protein sequence ID" value="PXY18436.1"/>
    <property type="molecule type" value="Genomic_DNA"/>
</dbReference>
<accession>A0A318LH05</accession>
<protein>
    <submittedName>
        <fullName evidence="1">Type I-E CRISPR-associated protein Cas6/Cse3/CasE</fullName>
    </submittedName>
</protein>
<dbReference type="Gene3D" id="3.30.70.1200">
    <property type="entry name" value="Crispr-associated protein, domain 1"/>
    <property type="match status" value="1"/>
</dbReference>
<gene>
    <name evidence="1" type="ORF">BA062_35580</name>
</gene>
<dbReference type="RefSeq" id="WP_110343646.1">
    <property type="nucleotide sequence ID" value="NZ_MASU01000021.1"/>
</dbReference>
<dbReference type="CDD" id="cd09727">
    <property type="entry name" value="Cas6_I-E"/>
    <property type="match status" value="1"/>
</dbReference>
<proteinExistence type="predicted"/>
<dbReference type="SMART" id="SM01101">
    <property type="entry name" value="CRISPR_assoc"/>
    <property type="match status" value="1"/>
</dbReference>
<dbReference type="Gene3D" id="3.30.70.1210">
    <property type="entry name" value="Crispr-associated protein, domain 2"/>
    <property type="match status" value="1"/>
</dbReference>
<sequence>MYLTRFEINTARRGARTLLASPHRVHGAVLHGFPANQREPTEYGRILWRIDQRGSQALLYVVSPHRPDLTHLVETAGWPATQGWETRDYTPLLNRLDAGSQWAFRLAANPVSSRPKFEESTRSQRFGHVTVEQQTEWLLRRTERNGFGIPAITLDGADKEPDVAVHGRRVWRFPRQGRTVTLATAVFEGRLEITDAATFRRSLTHGIGSGKGYGCGLLTLAPLG</sequence>
<dbReference type="OrthoDB" id="9795689at2"/>
<dbReference type="Pfam" id="PF08798">
    <property type="entry name" value="CRISPR_assoc"/>
    <property type="match status" value="1"/>
</dbReference>
<organism evidence="1 2">
    <name type="scientific">Prauserella flavalba</name>
    <dbReference type="NCBI Taxonomy" id="1477506"/>
    <lineage>
        <taxon>Bacteria</taxon>
        <taxon>Bacillati</taxon>
        <taxon>Actinomycetota</taxon>
        <taxon>Actinomycetes</taxon>
        <taxon>Pseudonocardiales</taxon>
        <taxon>Pseudonocardiaceae</taxon>
        <taxon>Prauserella</taxon>
    </lineage>
</organism>
<dbReference type="InterPro" id="IPR010179">
    <property type="entry name" value="CRISPR-assoc_prot_Cse3"/>
</dbReference>
<name>A0A318LH05_9PSEU</name>
<comment type="caution">
    <text evidence="1">The sequence shown here is derived from an EMBL/GenBank/DDBJ whole genome shotgun (WGS) entry which is preliminary data.</text>
</comment>
<keyword evidence="2" id="KW-1185">Reference proteome</keyword>
<evidence type="ECO:0000313" key="2">
    <source>
        <dbReference type="Proteomes" id="UP000247892"/>
    </source>
</evidence>
<dbReference type="NCBIfam" id="TIGR01907">
    <property type="entry name" value="casE_Cse3"/>
    <property type="match status" value="1"/>
</dbReference>